<comment type="caution">
    <text evidence="1">The sequence shown here is derived from an EMBL/GenBank/DDBJ whole genome shotgun (WGS) entry which is preliminary data.</text>
</comment>
<keyword evidence="2" id="KW-1185">Reference proteome</keyword>
<evidence type="ECO:0000313" key="1">
    <source>
        <dbReference type="EMBL" id="MFC0179248.1"/>
    </source>
</evidence>
<organism evidence="1 2">
    <name type="scientific">Thorsellia kenyensis</name>
    <dbReference type="NCBI Taxonomy" id="1549888"/>
    <lineage>
        <taxon>Bacteria</taxon>
        <taxon>Pseudomonadati</taxon>
        <taxon>Pseudomonadota</taxon>
        <taxon>Gammaproteobacteria</taxon>
        <taxon>Enterobacterales</taxon>
        <taxon>Thorselliaceae</taxon>
        <taxon>Thorsellia</taxon>
    </lineage>
</organism>
<reference evidence="1 2" key="1">
    <citation type="submission" date="2024-09" db="EMBL/GenBank/DDBJ databases">
        <authorList>
            <person name="Sun Q."/>
            <person name="Mori K."/>
        </authorList>
    </citation>
    <scope>NUCLEOTIDE SEQUENCE [LARGE SCALE GENOMIC DNA]</scope>
    <source>
        <strain evidence="1 2">CCM 8545</strain>
    </source>
</reference>
<accession>A0ABV6CDC8</accession>
<dbReference type="RefSeq" id="WP_385876344.1">
    <property type="nucleotide sequence ID" value="NZ_JBHLXE010000038.1"/>
</dbReference>
<name>A0ABV6CDC8_9GAMM</name>
<protein>
    <submittedName>
        <fullName evidence="1">Uncharacterized protein</fullName>
    </submittedName>
</protein>
<dbReference type="Proteomes" id="UP001589758">
    <property type="component" value="Unassembled WGS sequence"/>
</dbReference>
<proteinExistence type="predicted"/>
<gene>
    <name evidence="1" type="ORF">ACFFIT_03895</name>
</gene>
<evidence type="ECO:0000313" key="2">
    <source>
        <dbReference type="Proteomes" id="UP001589758"/>
    </source>
</evidence>
<dbReference type="EMBL" id="JBHLXE010000038">
    <property type="protein sequence ID" value="MFC0179248.1"/>
    <property type="molecule type" value="Genomic_DNA"/>
</dbReference>
<sequence>MNNIKISMLLLLFLYAIPSVVVADDRYWVFDSIRVKPEDKELLSAWGGVDIEGVSNYFAQRPITLTEKNALLSDKCKKQYKLMSNRLDQELINGQIQLIDEKSIAERKDFFKSASVDVNNDSPIEYLFLKDATECQITPFTAGNIYIYNENLLFNYGLLTVKYKLAPLLNLPAISQKINILPSSYPYLCHYYEIETDECYERYPSHKLYQTFYHPEKKTEYTVLLIEKEAQDSIYVVFATTQYESPKPVMQFIPGENNIDFTLDGANLIVSLSHGEQLLDTWIIDNVTIYQDGTSISKQWPWNDPKLSENLYGVKFEFDDVQKRFCRYYINDLKMDLSFASSCKIDKPLLESYRDFAAEKQLIKFPEDIKLNENKIFNIKDELNEYSLSYIWKNAHELTIMIGSASTSDKFFFSEKNNKTTFKSYFNALEYTP</sequence>